<dbReference type="AlphaFoldDB" id="A0A9X0W8A6"/>
<keyword evidence="1" id="KW-0812">Transmembrane</keyword>
<evidence type="ECO:0008006" key="5">
    <source>
        <dbReference type="Google" id="ProtNLM"/>
    </source>
</evidence>
<keyword evidence="1" id="KW-0472">Membrane</keyword>
<feature type="signal peptide" evidence="2">
    <location>
        <begin position="1"/>
        <end position="25"/>
    </location>
</feature>
<dbReference type="EMBL" id="NRRY01000015">
    <property type="protein sequence ID" value="MBK1618897.1"/>
    <property type="molecule type" value="Genomic_DNA"/>
</dbReference>
<reference evidence="3 4" key="1">
    <citation type="journal article" date="2020" name="Microorganisms">
        <title>Osmotic Adaptation and Compatible Solute Biosynthesis of Phototrophic Bacteria as Revealed from Genome Analyses.</title>
        <authorList>
            <person name="Imhoff J.F."/>
            <person name="Rahn T."/>
            <person name="Kunzel S."/>
            <person name="Keller A."/>
            <person name="Neulinger S.C."/>
        </authorList>
    </citation>
    <scope>NUCLEOTIDE SEQUENCE [LARGE SCALE GENOMIC DNA]</scope>
    <source>
        <strain evidence="3 4">DSM 25653</strain>
    </source>
</reference>
<feature type="chain" id="PRO_5040971562" description="HupE/UreJ family protein" evidence="2">
    <location>
        <begin position="26"/>
        <end position="334"/>
    </location>
</feature>
<comment type="caution">
    <text evidence="3">The sequence shown here is derived from an EMBL/GenBank/DDBJ whole genome shotgun (WGS) entry which is preliminary data.</text>
</comment>
<protein>
    <recommendedName>
        <fullName evidence="5">HupE/UreJ family protein</fullName>
    </recommendedName>
</protein>
<sequence length="334" mass="36746">MNRALRKLAVLLLLMAGFWSVPGSAHESQPGLLEIRQLTTERWEIVWRAPIYYGKSHPARLALPADWRPVGEPSVQRLASADLRRQVVTVPPGTLNGSVIGFPGLEQTITDVFVRLARLDGSEASQVVRPSKPEAVLRGERPWHVTAGEYLVLGFHHILLGIDHLLFVLGLLVIVRGNRMLVKTITAFTVAHSITLGLATLGYASVPGPPLNAAIALSILFLGPEMVRVWRGHTSLTIRHPWVVAFCFGLLHGFGFASGLSVVGMPRAEIPLTLAMFNVGVELGQLAFVALILLSYRAMRTLEFRWPRWAELGPAYAIGSLGAYWTIQRTAMMF</sequence>
<proteinExistence type="predicted"/>
<evidence type="ECO:0000313" key="4">
    <source>
        <dbReference type="Proteomes" id="UP001138768"/>
    </source>
</evidence>
<organism evidence="3 4">
    <name type="scientific">Lamprobacter modestohalophilus</name>
    <dbReference type="NCBI Taxonomy" id="1064514"/>
    <lineage>
        <taxon>Bacteria</taxon>
        <taxon>Pseudomonadati</taxon>
        <taxon>Pseudomonadota</taxon>
        <taxon>Gammaproteobacteria</taxon>
        <taxon>Chromatiales</taxon>
        <taxon>Chromatiaceae</taxon>
        <taxon>Lamprobacter</taxon>
    </lineage>
</organism>
<name>A0A9X0W8A6_9GAMM</name>
<dbReference type="Proteomes" id="UP001138768">
    <property type="component" value="Unassembled WGS sequence"/>
</dbReference>
<evidence type="ECO:0000313" key="3">
    <source>
        <dbReference type="EMBL" id="MBK1618897.1"/>
    </source>
</evidence>
<feature type="transmembrane region" description="Helical" evidence="1">
    <location>
        <begin position="242"/>
        <end position="263"/>
    </location>
</feature>
<gene>
    <name evidence="3" type="ORF">CKO42_10730</name>
</gene>
<dbReference type="InterPro" id="IPR032809">
    <property type="entry name" value="Put_HupE_UreJ"/>
</dbReference>
<evidence type="ECO:0000256" key="2">
    <source>
        <dbReference type="SAM" id="SignalP"/>
    </source>
</evidence>
<keyword evidence="2" id="KW-0732">Signal</keyword>
<dbReference type="RefSeq" id="WP_200243474.1">
    <property type="nucleotide sequence ID" value="NZ_NRRY01000015.1"/>
</dbReference>
<evidence type="ECO:0000256" key="1">
    <source>
        <dbReference type="SAM" id="Phobius"/>
    </source>
</evidence>
<dbReference type="Pfam" id="PF13795">
    <property type="entry name" value="HupE_UreJ_2"/>
    <property type="match status" value="1"/>
</dbReference>
<feature type="transmembrane region" description="Helical" evidence="1">
    <location>
        <begin position="211"/>
        <end position="230"/>
    </location>
</feature>
<keyword evidence="1" id="KW-1133">Transmembrane helix</keyword>
<accession>A0A9X0W8A6</accession>
<feature type="transmembrane region" description="Helical" evidence="1">
    <location>
        <begin position="150"/>
        <end position="175"/>
    </location>
</feature>
<keyword evidence="4" id="KW-1185">Reference proteome</keyword>
<feature type="transmembrane region" description="Helical" evidence="1">
    <location>
        <begin position="187"/>
        <end position="205"/>
    </location>
</feature>
<feature type="transmembrane region" description="Helical" evidence="1">
    <location>
        <begin position="275"/>
        <end position="296"/>
    </location>
</feature>